<dbReference type="AlphaFoldDB" id="A0AAW1D9D9"/>
<organism evidence="1 2">
    <name type="scientific">Rhynocoris fuscipes</name>
    <dbReference type="NCBI Taxonomy" id="488301"/>
    <lineage>
        <taxon>Eukaryota</taxon>
        <taxon>Metazoa</taxon>
        <taxon>Ecdysozoa</taxon>
        <taxon>Arthropoda</taxon>
        <taxon>Hexapoda</taxon>
        <taxon>Insecta</taxon>
        <taxon>Pterygota</taxon>
        <taxon>Neoptera</taxon>
        <taxon>Paraneoptera</taxon>
        <taxon>Hemiptera</taxon>
        <taxon>Heteroptera</taxon>
        <taxon>Panheteroptera</taxon>
        <taxon>Cimicomorpha</taxon>
        <taxon>Reduviidae</taxon>
        <taxon>Harpactorinae</taxon>
        <taxon>Harpactorini</taxon>
        <taxon>Rhynocoris</taxon>
    </lineage>
</organism>
<keyword evidence="2" id="KW-1185">Reference proteome</keyword>
<name>A0AAW1D9D9_9HEMI</name>
<sequence>MENLLCKVEQEQIIDNNESVQNLPKERELTNNAGSSTDYLINDPFAVKDELTIKVEYQIIEDKKCTKVKRKIEELKIRCNSSTNTENEIIVIEDDEEQEKKTPIKKKKVRNLKKSKSMEKLKIIIENARKYLLENPNFDFSDPKNYSMDNIKDNDFISRKVIQMVAEEVFQECLQNELFKEFFNNLVEHIENGTVDIHSKDSETLMQFIYSVIDDIKVPAEE</sequence>
<gene>
    <name evidence="1" type="ORF">O3M35_008653</name>
</gene>
<reference evidence="1 2" key="1">
    <citation type="submission" date="2022-12" db="EMBL/GenBank/DDBJ databases">
        <title>Chromosome-level genome assembly of true bugs.</title>
        <authorList>
            <person name="Ma L."/>
            <person name="Li H."/>
        </authorList>
    </citation>
    <scope>NUCLEOTIDE SEQUENCE [LARGE SCALE GENOMIC DNA]</scope>
    <source>
        <strain evidence="1">Lab_2022b</strain>
    </source>
</reference>
<protein>
    <submittedName>
        <fullName evidence="1">Uncharacterized protein</fullName>
    </submittedName>
</protein>
<evidence type="ECO:0000313" key="2">
    <source>
        <dbReference type="Proteomes" id="UP001461498"/>
    </source>
</evidence>
<comment type="caution">
    <text evidence="1">The sequence shown here is derived from an EMBL/GenBank/DDBJ whole genome shotgun (WGS) entry which is preliminary data.</text>
</comment>
<dbReference type="EMBL" id="JAPXFL010000005">
    <property type="protein sequence ID" value="KAK9506780.1"/>
    <property type="molecule type" value="Genomic_DNA"/>
</dbReference>
<proteinExistence type="predicted"/>
<evidence type="ECO:0000313" key="1">
    <source>
        <dbReference type="EMBL" id="KAK9506780.1"/>
    </source>
</evidence>
<dbReference type="Proteomes" id="UP001461498">
    <property type="component" value="Unassembled WGS sequence"/>
</dbReference>
<accession>A0AAW1D9D9</accession>